<feature type="compositionally biased region" description="Polar residues" evidence="1">
    <location>
        <begin position="18"/>
        <end position="30"/>
    </location>
</feature>
<gene>
    <name evidence="2" type="ORF">B0H17DRAFT_1188960</name>
</gene>
<evidence type="ECO:0000256" key="1">
    <source>
        <dbReference type="SAM" id="MobiDB-lite"/>
    </source>
</evidence>
<dbReference type="AlphaFoldDB" id="A0AAD7BA36"/>
<protein>
    <submittedName>
        <fullName evidence="2">Uncharacterized protein</fullName>
    </submittedName>
</protein>
<organism evidence="2 3">
    <name type="scientific">Mycena rosella</name>
    <name type="common">Pink bonnet</name>
    <name type="synonym">Agaricus rosellus</name>
    <dbReference type="NCBI Taxonomy" id="1033263"/>
    <lineage>
        <taxon>Eukaryota</taxon>
        <taxon>Fungi</taxon>
        <taxon>Dikarya</taxon>
        <taxon>Basidiomycota</taxon>
        <taxon>Agaricomycotina</taxon>
        <taxon>Agaricomycetes</taxon>
        <taxon>Agaricomycetidae</taxon>
        <taxon>Agaricales</taxon>
        <taxon>Marasmiineae</taxon>
        <taxon>Mycenaceae</taxon>
        <taxon>Mycena</taxon>
    </lineage>
</organism>
<dbReference type="Proteomes" id="UP001221757">
    <property type="component" value="Unassembled WGS sequence"/>
</dbReference>
<sequence length="208" mass="22184">MANLGMRPLNLVRAPRNNPGSASNGSTRARTGSDRPNRMAPAVLITSCITPRLPLPSAARRRQRRCWAASLHNICGARTTSWTVSSPNPAHLALSLLRCVITAQCLRQRRSAMSSRRCANIQRYGALSSISRAPPTSPKSFSTVSRPECPSSFSISMRRRLRSAGPRLPHSALKGISNLIGLRVCPADAPGGTRAIVTAGCCGYVGGV</sequence>
<proteinExistence type="predicted"/>
<comment type="caution">
    <text evidence="2">The sequence shown here is derived from an EMBL/GenBank/DDBJ whole genome shotgun (WGS) entry which is preliminary data.</text>
</comment>
<name>A0AAD7BA36_MYCRO</name>
<evidence type="ECO:0000313" key="3">
    <source>
        <dbReference type="Proteomes" id="UP001221757"/>
    </source>
</evidence>
<feature type="region of interest" description="Disordered" evidence="1">
    <location>
        <begin position="1"/>
        <end position="37"/>
    </location>
</feature>
<accession>A0AAD7BA36</accession>
<keyword evidence="3" id="KW-1185">Reference proteome</keyword>
<dbReference type="EMBL" id="JARKIE010000857">
    <property type="protein sequence ID" value="KAJ7614764.1"/>
    <property type="molecule type" value="Genomic_DNA"/>
</dbReference>
<evidence type="ECO:0000313" key="2">
    <source>
        <dbReference type="EMBL" id="KAJ7614764.1"/>
    </source>
</evidence>
<feature type="non-terminal residue" evidence="2">
    <location>
        <position position="208"/>
    </location>
</feature>
<reference evidence="2" key="1">
    <citation type="submission" date="2023-03" db="EMBL/GenBank/DDBJ databases">
        <title>Massive genome expansion in bonnet fungi (Mycena s.s.) driven by repeated elements and novel gene families across ecological guilds.</title>
        <authorList>
            <consortium name="Lawrence Berkeley National Laboratory"/>
            <person name="Harder C.B."/>
            <person name="Miyauchi S."/>
            <person name="Viragh M."/>
            <person name="Kuo A."/>
            <person name="Thoen E."/>
            <person name="Andreopoulos B."/>
            <person name="Lu D."/>
            <person name="Skrede I."/>
            <person name="Drula E."/>
            <person name="Henrissat B."/>
            <person name="Morin E."/>
            <person name="Kohler A."/>
            <person name="Barry K."/>
            <person name="LaButti K."/>
            <person name="Morin E."/>
            <person name="Salamov A."/>
            <person name="Lipzen A."/>
            <person name="Mereny Z."/>
            <person name="Hegedus B."/>
            <person name="Baldrian P."/>
            <person name="Stursova M."/>
            <person name="Weitz H."/>
            <person name="Taylor A."/>
            <person name="Grigoriev I.V."/>
            <person name="Nagy L.G."/>
            <person name="Martin F."/>
            <person name="Kauserud H."/>
        </authorList>
    </citation>
    <scope>NUCLEOTIDE SEQUENCE</scope>
    <source>
        <strain evidence="2">CBHHK067</strain>
    </source>
</reference>